<dbReference type="AlphaFoldDB" id="A0A9P5TUA2"/>
<proteinExistence type="predicted"/>
<gene>
    <name evidence="2" type="ORF">BDP27DRAFT_1440699</name>
</gene>
<evidence type="ECO:0000256" key="1">
    <source>
        <dbReference type="SAM" id="MobiDB-lite"/>
    </source>
</evidence>
<organism evidence="2 3">
    <name type="scientific">Rhodocollybia butyracea</name>
    <dbReference type="NCBI Taxonomy" id="206335"/>
    <lineage>
        <taxon>Eukaryota</taxon>
        <taxon>Fungi</taxon>
        <taxon>Dikarya</taxon>
        <taxon>Basidiomycota</taxon>
        <taxon>Agaricomycotina</taxon>
        <taxon>Agaricomycetes</taxon>
        <taxon>Agaricomycetidae</taxon>
        <taxon>Agaricales</taxon>
        <taxon>Marasmiineae</taxon>
        <taxon>Omphalotaceae</taxon>
        <taxon>Rhodocollybia</taxon>
    </lineage>
</organism>
<dbReference type="OrthoDB" id="3058815at2759"/>
<evidence type="ECO:0000313" key="3">
    <source>
        <dbReference type="Proteomes" id="UP000772434"/>
    </source>
</evidence>
<keyword evidence="3" id="KW-1185">Reference proteome</keyword>
<feature type="compositionally biased region" description="Low complexity" evidence="1">
    <location>
        <begin position="49"/>
        <end position="67"/>
    </location>
</feature>
<accession>A0A9P5TUA2</accession>
<evidence type="ECO:0000313" key="2">
    <source>
        <dbReference type="EMBL" id="KAF9016395.1"/>
    </source>
</evidence>
<feature type="compositionally biased region" description="Pro residues" evidence="1">
    <location>
        <begin position="153"/>
        <end position="168"/>
    </location>
</feature>
<feature type="region of interest" description="Disordered" evidence="1">
    <location>
        <begin position="48"/>
        <end position="89"/>
    </location>
</feature>
<comment type="caution">
    <text evidence="2">The sequence shown here is derived from an EMBL/GenBank/DDBJ whole genome shotgun (WGS) entry which is preliminary data.</text>
</comment>
<dbReference type="Proteomes" id="UP000772434">
    <property type="component" value="Unassembled WGS sequence"/>
</dbReference>
<sequence length="184" mass="19523">MTDPMLFDIVEPRHPCNEKVSVVADIGLRLSTSFFKVVEGVRDRWQRSTPNAPATAVPATPVTARPVSINSKEVSEEPELGDKSDTDSLESFSTFLHPSLLKRDSTASGMLSSSDQTLGLPSAVRLSLWGAGIGSFMSSRVGRFSLSKSPSATPVPAPPALPLTPPPASNALVMDPSNSSETFI</sequence>
<reference evidence="2" key="1">
    <citation type="submission" date="2020-11" db="EMBL/GenBank/DDBJ databases">
        <authorList>
            <consortium name="DOE Joint Genome Institute"/>
            <person name="Ahrendt S."/>
            <person name="Riley R."/>
            <person name="Andreopoulos W."/>
            <person name="Labutti K."/>
            <person name="Pangilinan J."/>
            <person name="Ruiz-Duenas F.J."/>
            <person name="Barrasa J.M."/>
            <person name="Sanchez-Garcia M."/>
            <person name="Camarero S."/>
            <person name="Miyauchi S."/>
            <person name="Serrano A."/>
            <person name="Linde D."/>
            <person name="Babiker R."/>
            <person name="Drula E."/>
            <person name="Ayuso-Fernandez I."/>
            <person name="Pacheco R."/>
            <person name="Padilla G."/>
            <person name="Ferreira P."/>
            <person name="Barriuso J."/>
            <person name="Kellner H."/>
            <person name="Castanera R."/>
            <person name="Alfaro M."/>
            <person name="Ramirez L."/>
            <person name="Pisabarro A.G."/>
            <person name="Kuo A."/>
            <person name="Tritt A."/>
            <person name="Lipzen A."/>
            <person name="He G."/>
            <person name="Yan M."/>
            <person name="Ng V."/>
            <person name="Cullen D."/>
            <person name="Martin F."/>
            <person name="Rosso M.-N."/>
            <person name="Henrissat B."/>
            <person name="Hibbett D."/>
            <person name="Martinez A.T."/>
            <person name="Grigoriev I.V."/>
        </authorList>
    </citation>
    <scope>NUCLEOTIDE SEQUENCE</scope>
    <source>
        <strain evidence="2">AH 40177</strain>
    </source>
</reference>
<protein>
    <submittedName>
        <fullName evidence="2">Uncharacterized protein</fullName>
    </submittedName>
</protein>
<feature type="region of interest" description="Disordered" evidence="1">
    <location>
        <begin position="147"/>
        <end position="184"/>
    </location>
</feature>
<dbReference type="EMBL" id="JADNRY010001449">
    <property type="protein sequence ID" value="KAF9016395.1"/>
    <property type="molecule type" value="Genomic_DNA"/>
</dbReference>
<name>A0A9P5TUA2_9AGAR</name>